<dbReference type="InterPro" id="IPR003718">
    <property type="entry name" value="OsmC/Ohr_fam"/>
</dbReference>
<dbReference type="InterPro" id="IPR015946">
    <property type="entry name" value="KH_dom-like_a/b"/>
</dbReference>
<dbReference type="PANTHER" id="PTHR42830">
    <property type="entry name" value="OSMOTICALLY INDUCIBLE FAMILY PROTEIN"/>
    <property type="match status" value="1"/>
</dbReference>
<sequence length="150" mass="16075">MPNQQHFELKANWQGGLQGSGQLEAGGLTAAISVPVPLGGPGIGTNPEELLLGAAATCYLITLGTLLQRQGIESVQLKSEIFVSTGTSMHVHKIIHRPVVTFPSFFSSEQRDKLRKAAIRAEQTCMISKALRGNVEVIVEPELLLADSSE</sequence>
<name>A0ABY3SD48_9BACL</name>
<dbReference type="InterPro" id="IPR052707">
    <property type="entry name" value="OsmC_Ohr_Peroxiredoxin"/>
</dbReference>
<dbReference type="InterPro" id="IPR036102">
    <property type="entry name" value="OsmC/Ohrsf"/>
</dbReference>
<evidence type="ECO:0000313" key="1">
    <source>
        <dbReference type="EMBL" id="UJF31919.1"/>
    </source>
</evidence>
<dbReference type="PANTHER" id="PTHR42830:SF2">
    <property type="entry name" value="OSMC_OHR FAMILY PROTEIN"/>
    <property type="match status" value="1"/>
</dbReference>
<reference evidence="1 2" key="1">
    <citation type="journal article" date="2024" name="Int. J. Syst. Evol. Microbiol.">
        <title>Paenibacillus hexagrammi sp. nov., a novel bacterium isolated from the gut content of Hexagrammos agrammus.</title>
        <authorList>
            <person name="Jung H.K."/>
            <person name="Kim D.G."/>
            <person name="Zin H."/>
            <person name="Park J."/>
            <person name="Jung H."/>
            <person name="Kim Y.O."/>
            <person name="Kong H.J."/>
            <person name="Kim J.W."/>
            <person name="Kim Y.S."/>
        </authorList>
    </citation>
    <scope>NUCLEOTIDE SEQUENCE [LARGE SCALE GENOMIC DNA]</scope>
    <source>
        <strain evidence="1 2">YPD9-1</strain>
    </source>
</reference>
<proteinExistence type="predicted"/>
<evidence type="ECO:0000313" key="2">
    <source>
        <dbReference type="Proteomes" id="UP001649230"/>
    </source>
</evidence>
<accession>A0ABY3SD48</accession>
<protein>
    <submittedName>
        <fullName evidence="1">OsmC family protein</fullName>
    </submittedName>
</protein>
<dbReference type="Proteomes" id="UP001649230">
    <property type="component" value="Chromosome"/>
</dbReference>
<organism evidence="1 2">
    <name type="scientific">Paenibacillus hexagrammi</name>
    <dbReference type="NCBI Taxonomy" id="2908839"/>
    <lineage>
        <taxon>Bacteria</taxon>
        <taxon>Bacillati</taxon>
        <taxon>Bacillota</taxon>
        <taxon>Bacilli</taxon>
        <taxon>Bacillales</taxon>
        <taxon>Paenibacillaceae</taxon>
        <taxon>Paenibacillus</taxon>
    </lineage>
</organism>
<dbReference type="Gene3D" id="3.30.300.20">
    <property type="match status" value="1"/>
</dbReference>
<keyword evidence="2" id="KW-1185">Reference proteome</keyword>
<dbReference type="RefSeq" id="WP_235118264.1">
    <property type="nucleotide sequence ID" value="NZ_CP090978.1"/>
</dbReference>
<gene>
    <name evidence="1" type="ORF">L0M14_19455</name>
</gene>
<dbReference type="EMBL" id="CP090978">
    <property type="protein sequence ID" value="UJF31919.1"/>
    <property type="molecule type" value="Genomic_DNA"/>
</dbReference>
<dbReference type="Pfam" id="PF02566">
    <property type="entry name" value="OsmC"/>
    <property type="match status" value="1"/>
</dbReference>
<dbReference type="SUPFAM" id="SSF82784">
    <property type="entry name" value="OsmC-like"/>
    <property type="match status" value="1"/>
</dbReference>